<reference evidence="1 2" key="1">
    <citation type="submission" date="2023-03" db="EMBL/GenBank/DDBJ databases">
        <title>High-quality genome of Scylla paramamosain provides insights in environmental adaptation.</title>
        <authorList>
            <person name="Zhang L."/>
        </authorList>
    </citation>
    <scope>NUCLEOTIDE SEQUENCE [LARGE SCALE GENOMIC DNA]</scope>
    <source>
        <strain evidence="1">LZ_2023a</strain>
        <tissue evidence="1">Muscle</tissue>
    </source>
</reference>
<evidence type="ECO:0000313" key="2">
    <source>
        <dbReference type="Proteomes" id="UP001487740"/>
    </source>
</evidence>
<dbReference type="AlphaFoldDB" id="A0AAW0UMT4"/>
<organism evidence="1 2">
    <name type="scientific">Scylla paramamosain</name>
    <name type="common">Mud crab</name>
    <dbReference type="NCBI Taxonomy" id="85552"/>
    <lineage>
        <taxon>Eukaryota</taxon>
        <taxon>Metazoa</taxon>
        <taxon>Ecdysozoa</taxon>
        <taxon>Arthropoda</taxon>
        <taxon>Crustacea</taxon>
        <taxon>Multicrustacea</taxon>
        <taxon>Malacostraca</taxon>
        <taxon>Eumalacostraca</taxon>
        <taxon>Eucarida</taxon>
        <taxon>Decapoda</taxon>
        <taxon>Pleocyemata</taxon>
        <taxon>Brachyura</taxon>
        <taxon>Eubrachyura</taxon>
        <taxon>Portunoidea</taxon>
        <taxon>Portunidae</taxon>
        <taxon>Portuninae</taxon>
        <taxon>Scylla</taxon>
    </lineage>
</organism>
<gene>
    <name evidence="1" type="ORF">O3P69_002969</name>
</gene>
<evidence type="ECO:0000313" key="1">
    <source>
        <dbReference type="EMBL" id="KAK8399937.1"/>
    </source>
</evidence>
<proteinExistence type="predicted"/>
<keyword evidence="2" id="KW-1185">Reference proteome</keyword>
<sequence length="94" mass="10881">MLAFRHQPAHTLSKTHLLQVQGKEQREFKITNVFDVTLMPLHTLLWIYVKPRLYTSPNYLTTDIRLSTKVYTPAPQHTYLFPSASSSVTDVGRH</sequence>
<dbReference type="EMBL" id="JARAKH010000010">
    <property type="protein sequence ID" value="KAK8399937.1"/>
    <property type="molecule type" value="Genomic_DNA"/>
</dbReference>
<name>A0AAW0UMT4_SCYPA</name>
<dbReference type="Proteomes" id="UP001487740">
    <property type="component" value="Unassembled WGS sequence"/>
</dbReference>
<comment type="caution">
    <text evidence="1">The sequence shown here is derived from an EMBL/GenBank/DDBJ whole genome shotgun (WGS) entry which is preliminary data.</text>
</comment>
<accession>A0AAW0UMT4</accession>
<protein>
    <submittedName>
        <fullName evidence="1">Uncharacterized protein</fullName>
    </submittedName>
</protein>